<dbReference type="EMBL" id="NPZB01000001">
    <property type="protein sequence ID" value="PNS08693.1"/>
    <property type="molecule type" value="Genomic_DNA"/>
</dbReference>
<evidence type="ECO:0008006" key="5">
    <source>
        <dbReference type="Google" id="ProtNLM"/>
    </source>
</evidence>
<accession>A0A2K1Q0Y5</accession>
<evidence type="ECO:0000256" key="2">
    <source>
        <dbReference type="SAM" id="SignalP"/>
    </source>
</evidence>
<keyword evidence="4" id="KW-1185">Reference proteome</keyword>
<sequence>MKTSTLAACSLAMLALAGCVVEQPRTSLQPGGSYDPDARIRDAEAESYSGQVIVIPYGSPWGPYGYGAYGYGYPGPYYGRGYGGPWYGYGMPGPVIVPPRHHPRPPASGTTQPRPNNPPRNFRDLFPGAKH</sequence>
<reference evidence="3 4" key="1">
    <citation type="submission" date="2017-08" db="EMBL/GenBank/DDBJ databases">
        <title>Lysobacter sylvestris genome.</title>
        <authorList>
            <person name="Zhang D.-C."/>
            <person name="Albuquerque L."/>
            <person name="Franca L."/>
            <person name="Froufe H.J.C."/>
            <person name="Barroso C."/>
            <person name="Egas C."/>
            <person name="Da Costa M."/>
            <person name="Margesin R."/>
        </authorList>
    </citation>
    <scope>NUCLEOTIDE SEQUENCE [LARGE SCALE GENOMIC DNA]</scope>
    <source>
        <strain evidence="3 4">AM20-91</strain>
    </source>
</reference>
<evidence type="ECO:0000256" key="1">
    <source>
        <dbReference type="SAM" id="MobiDB-lite"/>
    </source>
</evidence>
<feature type="signal peptide" evidence="2">
    <location>
        <begin position="1"/>
        <end position="17"/>
    </location>
</feature>
<protein>
    <recommendedName>
        <fullName evidence="5">Lipoprotein</fullName>
    </recommendedName>
</protein>
<dbReference type="Proteomes" id="UP000236220">
    <property type="component" value="Unassembled WGS sequence"/>
</dbReference>
<evidence type="ECO:0000313" key="4">
    <source>
        <dbReference type="Proteomes" id="UP000236220"/>
    </source>
</evidence>
<keyword evidence="2" id="KW-0732">Signal</keyword>
<feature type="region of interest" description="Disordered" evidence="1">
    <location>
        <begin position="97"/>
        <end position="131"/>
    </location>
</feature>
<dbReference type="AlphaFoldDB" id="A0A2K1Q0Y5"/>
<comment type="caution">
    <text evidence="3">The sequence shown here is derived from an EMBL/GenBank/DDBJ whole genome shotgun (WGS) entry which is preliminary data.</text>
</comment>
<organism evidence="3 4">
    <name type="scientific">Solilutibacter silvestris</name>
    <dbReference type="NCBI Taxonomy" id="1645665"/>
    <lineage>
        <taxon>Bacteria</taxon>
        <taxon>Pseudomonadati</taxon>
        <taxon>Pseudomonadota</taxon>
        <taxon>Gammaproteobacteria</taxon>
        <taxon>Lysobacterales</taxon>
        <taxon>Lysobacteraceae</taxon>
        <taxon>Solilutibacter</taxon>
    </lineage>
</organism>
<gene>
    <name evidence="3" type="ORF">Lysil_0322</name>
</gene>
<feature type="chain" id="PRO_5014461579" description="Lipoprotein" evidence="2">
    <location>
        <begin position="18"/>
        <end position="131"/>
    </location>
</feature>
<name>A0A2K1Q0Y5_9GAMM</name>
<proteinExistence type="predicted"/>
<dbReference type="PROSITE" id="PS51257">
    <property type="entry name" value="PROKAR_LIPOPROTEIN"/>
    <property type="match status" value="1"/>
</dbReference>
<evidence type="ECO:0000313" key="3">
    <source>
        <dbReference type="EMBL" id="PNS08693.1"/>
    </source>
</evidence>
<dbReference type="RefSeq" id="WP_129588330.1">
    <property type="nucleotide sequence ID" value="NZ_NPZB01000001.1"/>
</dbReference>